<keyword evidence="1" id="KW-0732">Signal</keyword>
<dbReference type="WBParaSite" id="ACRNAN_scaffold7287.g33152.t1">
    <property type="protein sequence ID" value="ACRNAN_scaffold7287.g33152.t1"/>
    <property type="gene ID" value="ACRNAN_scaffold7287.g33152"/>
</dbReference>
<feature type="signal peptide" evidence="1">
    <location>
        <begin position="1"/>
        <end position="18"/>
    </location>
</feature>
<protein>
    <submittedName>
        <fullName evidence="3">Uncharacterized protein</fullName>
    </submittedName>
</protein>
<reference evidence="3" key="1">
    <citation type="submission" date="2022-11" db="UniProtKB">
        <authorList>
            <consortium name="WormBaseParasite"/>
        </authorList>
    </citation>
    <scope>IDENTIFICATION</scope>
</reference>
<proteinExistence type="predicted"/>
<evidence type="ECO:0000313" key="2">
    <source>
        <dbReference type="Proteomes" id="UP000887540"/>
    </source>
</evidence>
<accession>A0A914EET9</accession>
<sequence>MELFFTLFLIVLFAIVEACLPQNMPTQNLMLPDSPPLPGFSSLPLPTPQILLNMGAPVSTPSPELIKDKLFGAPIAKSSDVCKGAYVIAITLTPYLTETISHNRVALQRNLKLLESFTRTRMASFGSYEEESINYEGFFAERYTLKNASDCEAMKEFTTKAVSFSEDVERAIFMCKCGEIIMISKVRN</sequence>
<dbReference type="Proteomes" id="UP000887540">
    <property type="component" value="Unplaced"/>
</dbReference>
<name>A0A914EET9_9BILA</name>
<feature type="chain" id="PRO_5038055626" evidence="1">
    <location>
        <begin position="19"/>
        <end position="188"/>
    </location>
</feature>
<dbReference type="Pfam" id="PF17619">
    <property type="entry name" value="SCVP"/>
    <property type="match status" value="1"/>
</dbReference>
<evidence type="ECO:0000313" key="3">
    <source>
        <dbReference type="WBParaSite" id="ACRNAN_scaffold7287.g33152.t1"/>
    </source>
</evidence>
<evidence type="ECO:0000256" key="1">
    <source>
        <dbReference type="SAM" id="SignalP"/>
    </source>
</evidence>
<organism evidence="2 3">
    <name type="scientific">Acrobeloides nanus</name>
    <dbReference type="NCBI Taxonomy" id="290746"/>
    <lineage>
        <taxon>Eukaryota</taxon>
        <taxon>Metazoa</taxon>
        <taxon>Ecdysozoa</taxon>
        <taxon>Nematoda</taxon>
        <taxon>Chromadorea</taxon>
        <taxon>Rhabditida</taxon>
        <taxon>Tylenchina</taxon>
        <taxon>Cephalobomorpha</taxon>
        <taxon>Cephaloboidea</taxon>
        <taxon>Cephalobidae</taxon>
        <taxon>Acrobeloides</taxon>
    </lineage>
</organism>
<keyword evidence="2" id="KW-1185">Reference proteome</keyword>
<dbReference type="AlphaFoldDB" id="A0A914EET9"/>
<dbReference type="InterPro" id="IPR035126">
    <property type="entry name" value="SCVP"/>
</dbReference>